<dbReference type="Gene3D" id="1.20.1660.10">
    <property type="entry name" value="Hypothetical protein (EF3068)"/>
    <property type="match status" value="1"/>
</dbReference>
<dbReference type="SUPFAM" id="SSF48371">
    <property type="entry name" value="ARM repeat"/>
    <property type="match status" value="1"/>
</dbReference>
<evidence type="ECO:0000313" key="1">
    <source>
        <dbReference type="EMBL" id="EJN94767.1"/>
    </source>
</evidence>
<name>A0ABP2R0T1_STRRT</name>
<evidence type="ECO:0000313" key="2">
    <source>
        <dbReference type="Proteomes" id="UP000007815"/>
    </source>
</evidence>
<dbReference type="EMBL" id="AJTZ01000005">
    <property type="protein sequence ID" value="EJN94767.1"/>
    <property type="molecule type" value="Genomic_DNA"/>
</dbReference>
<protein>
    <submittedName>
        <fullName evidence="1">DNA alkylation repair enzyme</fullName>
    </submittedName>
</protein>
<organism evidence="1 2">
    <name type="scientific">Streptococcus ratti FA-1 = DSM 20564</name>
    <dbReference type="NCBI Taxonomy" id="699248"/>
    <lineage>
        <taxon>Bacteria</taxon>
        <taxon>Bacillati</taxon>
        <taxon>Bacillota</taxon>
        <taxon>Bacilli</taxon>
        <taxon>Lactobacillales</taxon>
        <taxon>Streptococcaceae</taxon>
        <taxon>Streptococcus</taxon>
    </lineage>
</organism>
<dbReference type="Gene3D" id="1.25.40.290">
    <property type="entry name" value="ARM repeat domains"/>
    <property type="match status" value="1"/>
</dbReference>
<proteinExistence type="predicted"/>
<comment type="caution">
    <text evidence="1">The sequence shown here is derived from an EMBL/GenBank/DDBJ whole genome shotgun (WGS) entry which is preliminary data.</text>
</comment>
<accession>A0ABP2R0T1</accession>
<dbReference type="CDD" id="cd07064">
    <property type="entry name" value="AlkD_like_1"/>
    <property type="match status" value="1"/>
</dbReference>
<reference evidence="1 2" key="1">
    <citation type="submission" date="2009-12" db="EMBL/GenBank/DDBJ databases">
        <authorList>
            <person name="Lefebure T."/>
            <person name="Cornejo O.E."/>
            <person name="Pavinski Bitar P.D."/>
            <person name="Lang P."/>
            <person name="Stanhope M.J."/>
        </authorList>
    </citation>
    <scope>NUCLEOTIDE SEQUENCE [LARGE SCALE GENOMIC DNA]</scope>
    <source>
        <strain evidence="1 2">FA-1</strain>
    </source>
</reference>
<gene>
    <name evidence="1" type="ORF">SRA_09536</name>
</gene>
<dbReference type="InterPro" id="IPR014825">
    <property type="entry name" value="DNA_alkylation"/>
</dbReference>
<dbReference type="Pfam" id="PF08713">
    <property type="entry name" value="DNA_alkylation"/>
    <property type="match status" value="1"/>
</dbReference>
<dbReference type="PANTHER" id="PTHR34070:SF1">
    <property type="entry name" value="DNA ALKYLATION REPAIR PROTEIN"/>
    <property type="match status" value="1"/>
</dbReference>
<dbReference type="InterPro" id="IPR016024">
    <property type="entry name" value="ARM-type_fold"/>
</dbReference>
<dbReference type="Proteomes" id="UP000007815">
    <property type="component" value="Unassembled WGS sequence"/>
</dbReference>
<sequence length="225" mass="26499">MMTYSEMIKLFEKNSDSEKAAKMAKYQKNHFAFYGIPTPLRRQLSKAFLKEKSLEEAVDWKFVFEMWQEDCRECQYLACDYLQMPRVSAKLLLSDLDKIKELAVSKAWWDSVDNLDEVAGVIVKKNPQAKEIMLEWSAADNFWLRRLAIDHQLTFKKATDEHLLAAIIENNLSDSVFAKEFFINKAIGWALREYSKTNPNWVHNFIENHQEQMNRLSVREASKYL</sequence>
<dbReference type="PANTHER" id="PTHR34070">
    <property type="entry name" value="ARMADILLO-TYPE FOLD"/>
    <property type="match status" value="1"/>
</dbReference>
<keyword evidence="2" id="KW-1185">Reference proteome</keyword>